<evidence type="ECO:0000313" key="3">
    <source>
        <dbReference type="Proteomes" id="UP001221757"/>
    </source>
</evidence>
<sequence length="213" mass="24183">MEGQERDVPIMLCLPYPAKSIFVAQFPTEFAPESGHDVMDWTLVGEDGDEWFSSQDSERRGIMRAENDRGKALVDRRHTSEIPGTQEKEATNREQSVASDKISTKLLREQRASDSKNYMHEQHRHRLWAAGATSKEALGRKSMGIDTKRGENSSGSVVADNGIPWCGRSRIDDASKLRANGRARRWRMREFRRSAHQYYQDAKGGRELINTSG</sequence>
<proteinExistence type="predicted"/>
<feature type="compositionally biased region" description="Basic and acidic residues" evidence="1">
    <location>
        <begin position="75"/>
        <end position="92"/>
    </location>
</feature>
<dbReference type="EMBL" id="JARKIE010000001">
    <property type="protein sequence ID" value="KAJ7710962.1"/>
    <property type="molecule type" value="Genomic_DNA"/>
</dbReference>
<dbReference type="AlphaFoldDB" id="A0AAD7H3I6"/>
<comment type="caution">
    <text evidence="2">The sequence shown here is derived from an EMBL/GenBank/DDBJ whole genome shotgun (WGS) entry which is preliminary data.</text>
</comment>
<accession>A0AAD7H3I6</accession>
<keyword evidence="3" id="KW-1185">Reference proteome</keyword>
<dbReference type="Proteomes" id="UP001221757">
    <property type="component" value="Unassembled WGS sequence"/>
</dbReference>
<reference evidence="2" key="1">
    <citation type="submission" date="2023-03" db="EMBL/GenBank/DDBJ databases">
        <title>Massive genome expansion in bonnet fungi (Mycena s.s.) driven by repeated elements and novel gene families across ecological guilds.</title>
        <authorList>
            <consortium name="Lawrence Berkeley National Laboratory"/>
            <person name="Harder C.B."/>
            <person name="Miyauchi S."/>
            <person name="Viragh M."/>
            <person name="Kuo A."/>
            <person name="Thoen E."/>
            <person name="Andreopoulos B."/>
            <person name="Lu D."/>
            <person name="Skrede I."/>
            <person name="Drula E."/>
            <person name="Henrissat B."/>
            <person name="Morin E."/>
            <person name="Kohler A."/>
            <person name="Barry K."/>
            <person name="LaButti K."/>
            <person name="Morin E."/>
            <person name="Salamov A."/>
            <person name="Lipzen A."/>
            <person name="Mereny Z."/>
            <person name="Hegedus B."/>
            <person name="Baldrian P."/>
            <person name="Stursova M."/>
            <person name="Weitz H."/>
            <person name="Taylor A."/>
            <person name="Grigoriev I.V."/>
            <person name="Nagy L.G."/>
            <person name="Martin F."/>
            <person name="Kauserud H."/>
        </authorList>
    </citation>
    <scope>NUCLEOTIDE SEQUENCE</scope>
    <source>
        <strain evidence="2">CBHHK067</strain>
    </source>
</reference>
<evidence type="ECO:0000256" key="1">
    <source>
        <dbReference type="SAM" id="MobiDB-lite"/>
    </source>
</evidence>
<organism evidence="2 3">
    <name type="scientific">Mycena rosella</name>
    <name type="common">Pink bonnet</name>
    <name type="synonym">Agaricus rosellus</name>
    <dbReference type="NCBI Taxonomy" id="1033263"/>
    <lineage>
        <taxon>Eukaryota</taxon>
        <taxon>Fungi</taxon>
        <taxon>Dikarya</taxon>
        <taxon>Basidiomycota</taxon>
        <taxon>Agaricomycotina</taxon>
        <taxon>Agaricomycetes</taxon>
        <taxon>Agaricomycetidae</taxon>
        <taxon>Agaricales</taxon>
        <taxon>Marasmiineae</taxon>
        <taxon>Mycenaceae</taxon>
        <taxon>Mycena</taxon>
    </lineage>
</organism>
<evidence type="ECO:0000313" key="2">
    <source>
        <dbReference type="EMBL" id="KAJ7710962.1"/>
    </source>
</evidence>
<name>A0AAD7H3I6_MYCRO</name>
<protein>
    <submittedName>
        <fullName evidence="2">Uncharacterized protein</fullName>
    </submittedName>
</protein>
<feature type="region of interest" description="Disordered" evidence="1">
    <location>
        <begin position="75"/>
        <end position="100"/>
    </location>
</feature>
<gene>
    <name evidence="2" type="ORF">B0H17DRAFT_1124038</name>
</gene>